<dbReference type="PIRSF" id="PIRSF000709">
    <property type="entry name" value="6PFK_2-Ptase"/>
    <property type="match status" value="1"/>
</dbReference>
<evidence type="ECO:0000313" key="5">
    <source>
        <dbReference type="Proteomes" id="UP001224890"/>
    </source>
</evidence>
<dbReference type="InterPro" id="IPR013078">
    <property type="entry name" value="His_Pase_superF_clade-1"/>
</dbReference>
<evidence type="ECO:0000313" key="4">
    <source>
        <dbReference type="EMBL" id="KAK1657346.1"/>
    </source>
</evidence>
<sequence length="228" mass="26018">MPDQNNSTPRVICVRHGETKWSREGRFTGDTEIDLTAWGADEVSHAGKIYVGRGKLIDPARLVKVIVSPRIRAKHTLEKLLPTPPRPSSNDVNLESKTITTEDIAEWNYGDYEGLTDDKIRSQRRQQELDQEDDWNIWRDGCEGGESKQQVTERLDRLITQICKMQEPHIQGEGHGDVLVVAHGLILRCFWKRWNGFELDQDILLDLPTAGMFVLRFVNTECAIVSVL</sequence>
<dbReference type="RefSeq" id="XP_060422110.1">
    <property type="nucleotide sequence ID" value="XM_060570591.1"/>
</dbReference>
<dbReference type="PANTHER" id="PTHR48100:SF15">
    <property type="entry name" value="SEDOHEPTULOSE 1,7-BISPHOSPHATASE"/>
    <property type="match status" value="1"/>
</dbReference>
<dbReference type="SMART" id="SM00855">
    <property type="entry name" value="PGAM"/>
    <property type="match status" value="1"/>
</dbReference>
<comment type="caution">
    <text evidence="4">The sequence shown here is derived from an EMBL/GenBank/DDBJ whole genome shotgun (WGS) entry which is preliminary data.</text>
</comment>
<reference evidence="4" key="1">
    <citation type="submission" date="2021-06" db="EMBL/GenBank/DDBJ databases">
        <title>Comparative genomics, transcriptomics and evolutionary studies reveal genomic signatures of adaptation to plant cell wall in hemibiotrophic fungi.</title>
        <authorList>
            <consortium name="DOE Joint Genome Institute"/>
            <person name="Baroncelli R."/>
            <person name="Diaz J.F."/>
            <person name="Benocci T."/>
            <person name="Peng M."/>
            <person name="Battaglia E."/>
            <person name="Haridas S."/>
            <person name="Andreopoulos W."/>
            <person name="Labutti K."/>
            <person name="Pangilinan J."/>
            <person name="Floch G.L."/>
            <person name="Makela M.R."/>
            <person name="Henrissat B."/>
            <person name="Grigoriev I.V."/>
            <person name="Crouch J.A."/>
            <person name="De Vries R.P."/>
            <person name="Sukno S.A."/>
            <person name="Thon M.R."/>
        </authorList>
    </citation>
    <scope>NUCLEOTIDE SEQUENCE</scope>
    <source>
        <strain evidence="4">CBS 193.32</strain>
    </source>
</reference>
<dbReference type="GO" id="GO:0050278">
    <property type="term" value="F:sedoheptulose-bisphosphatase activity"/>
    <property type="evidence" value="ECO:0007669"/>
    <property type="project" value="TreeGrafter"/>
</dbReference>
<feature type="binding site" evidence="2">
    <location>
        <begin position="106"/>
        <end position="109"/>
    </location>
    <ligand>
        <name>substrate</name>
    </ligand>
</feature>
<name>A0AAJ0EMD5_9PEZI</name>
<feature type="binding site" evidence="2">
    <location>
        <begin position="124"/>
        <end position="125"/>
    </location>
    <ligand>
        <name>substrate</name>
    </ligand>
</feature>
<gene>
    <name evidence="4" type="ORF">BDP55DRAFT_567422</name>
</gene>
<protein>
    <submittedName>
        <fullName evidence="4">Phosphoglycerate mutase</fullName>
    </submittedName>
</protein>
<dbReference type="EMBL" id="JAHMHR010000095">
    <property type="protein sequence ID" value="KAK1657346.1"/>
    <property type="molecule type" value="Genomic_DNA"/>
</dbReference>
<organism evidence="4 5">
    <name type="scientific">Colletotrichum godetiae</name>
    <dbReference type="NCBI Taxonomy" id="1209918"/>
    <lineage>
        <taxon>Eukaryota</taxon>
        <taxon>Fungi</taxon>
        <taxon>Dikarya</taxon>
        <taxon>Ascomycota</taxon>
        <taxon>Pezizomycotina</taxon>
        <taxon>Sordariomycetes</taxon>
        <taxon>Hypocreomycetidae</taxon>
        <taxon>Glomerellales</taxon>
        <taxon>Glomerellaceae</taxon>
        <taxon>Colletotrichum</taxon>
        <taxon>Colletotrichum acutatum species complex</taxon>
    </lineage>
</organism>
<dbReference type="PANTHER" id="PTHR48100">
    <property type="entry name" value="BROAD-SPECIFICITY PHOSPHATASE YOR283W-RELATED"/>
    <property type="match status" value="1"/>
</dbReference>
<dbReference type="SUPFAM" id="SSF53254">
    <property type="entry name" value="Phosphoglycerate mutase-like"/>
    <property type="match status" value="1"/>
</dbReference>
<evidence type="ECO:0000256" key="3">
    <source>
        <dbReference type="PIRSR" id="PIRSR613078-3"/>
    </source>
</evidence>
<dbReference type="InterPro" id="IPR029033">
    <property type="entry name" value="His_PPase_superfam"/>
</dbReference>
<dbReference type="Gene3D" id="3.40.50.1240">
    <property type="entry name" value="Phosphoglycerate mutase-like"/>
    <property type="match status" value="1"/>
</dbReference>
<dbReference type="CDD" id="cd07067">
    <property type="entry name" value="HP_PGM_like"/>
    <property type="match status" value="1"/>
</dbReference>
<proteinExistence type="predicted"/>
<feature type="binding site" evidence="2">
    <location>
        <position position="72"/>
    </location>
    <ligand>
        <name>substrate</name>
    </ligand>
</feature>
<feature type="active site" description="Tele-phosphohistidine intermediate" evidence="1">
    <location>
        <position position="16"/>
    </location>
</feature>
<feature type="binding site" evidence="2">
    <location>
        <begin position="28"/>
        <end position="29"/>
    </location>
    <ligand>
        <name>substrate</name>
    </ligand>
</feature>
<dbReference type="Proteomes" id="UP001224890">
    <property type="component" value="Unassembled WGS sequence"/>
</dbReference>
<feature type="site" description="Transition state stabilizer" evidence="3">
    <location>
        <position position="183"/>
    </location>
</feature>
<dbReference type="AlphaFoldDB" id="A0AAJ0EMD5"/>
<dbReference type="GeneID" id="85455117"/>
<evidence type="ECO:0000256" key="2">
    <source>
        <dbReference type="PIRSR" id="PIRSR613078-2"/>
    </source>
</evidence>
<feature type="active site" description="Proton donor/acceptor" evidence="1">
    <location>
        <position position="106"/>
    </location>
</feature>
<dbReference type="GO" id="GO:0046390">
    <property type="term" value="P:ribose phosphate biosynthetic process"/>
    <property type="evidence" value="ECO:0007669"/>
    <property type="project" value="TreeGrafter"/>
</dbReference>
<evidence type="ECO:0000256" key="1">
    <source>
        <dbReference type="PIRSR" id="PIRSR613078-1"/>
    </source>
</evidence>
<dbReference type="InterPro" id="IPR050275">
    <property type="entry name" value="PGM_Phosphatase"/>
</dbReference>
<accession>A0AAJ0EMD5</accession>
<keyword evidence="5" id="KW-1185">Reference proteome</keyword>
<dbReference type="Pfam" id="PF00300">
    <property type="entry name" value="His_Phos_1"/>
    <property type="match status" value="1"/>
</dbReference>